<dbReference type="NCBIfam" id="TIGR03141">
    <property type="entry name" value="cytochro_ccmD"/>
    <property type="match status" value="1"/>
</dbReference>
<dbReference type="GO" id="GO:0017004">
    <property type="term" value="P:cytochrome complex assembly"/>
    <property type="evidence" value="ECO:0007669"/>
    <property type="project" value="UniProtKB-KW"/>
</dbReference>
<evidence type="ECO:0000313" key="13">
    <source>
        <dbReference type="EMBL" id="SMA41916.1"/>
    </source>
</evidence>
<keyword evidence="10 12" id="KW-1133">Transmembrane helix</keyword>
<dbReference type="Proteomes" id="UP000196573">
    <property type="component" value="Unassembled WGS sequence"/>
</dbReference>
<dbReference type="GO" id="GO:0015886">
    <property type="term" value="P:heme transport"/>
    <property type="evidence" value="ECO:0007669"/>
    <property type="project" value="InterPro"/>
</dbReference>
<dbReference type="Pfam" id="PF04995">
    <property type="entry name" value="CcmD"/>
    <property type="match status" value="1"/>
</dbReference>
<evidence type="ECO:0000256" key="12">
    <source>
        <dbReference type="RuleBase" id="RU363101"/>
    </source>
</evidence>
<keyword evidence="5 12" id="KW-0813">Transport</keyword>
<evidence type="ECO:0000256" key="5">
    <source>
        <dbReference type="ARBA" id="ARBA00022448"/>
    </source>
</evidence>
<keyword evidence="9 12" id="KW-0201">Cytochrome c-type biogenesis</keyword>
<keyword evidence="14" id="KW-1185">Reference proteome</keyword>
<proteinExistence type="inferred from homology"/>
<comment type="function">
    <text evidence="1 12">Required for the export of heme to the periplasm for the biogenesis of c-type cytochromes.</text>
</comment>
<dbReference type="PANTHER" id="PTHR37531:SF1">
    <property type="entry name" value="HEME EXPORTER PROTEIN D"/>
    <property type="match status" value="1"/>
</dbReference>
<dbReference type="GO" id="GO:1903607">
    <property type="term" value="P:cytochrome c biosynthetic process"/>
    <property type="evidence" value="ECO:0007669"/>
    <property type="project" value="TreeGrafter"/>
</dbReference>
<comment type="subcellular location">
    <subcellularLocation>
        <location evidence="2 12">Cell inner membrane</location>
        <topology evidence="2 12">Single-pass membrane protein</topology>
    </subcellularLocation>
</comment>
<evidence type="ECO:0000256" key="10">
    <source>
        <dbReference type="ARBA" id="ARBA00022989"/>
    </source>
</evidence>
<dbReference type="PANTHER" id="PTHR37531">
    <property type="entry name" value="HEME EXPORTER PROTEIN D"/>
    <property type="match status" value="1"/>
</dbReference>
<dbReference type="EMBL" id="FWPT01000003">
    <property type="protein sequence ID" value="SMA41916.1"/>
    <property type="molecule type" value="Genomic_DNA"/>
</dbReference>
<evidence type="ECO:0000256" key="4">
    <source>
        <dbReference type="ARBA" id="ARBA00016461"/>
    </source>
</evidence>
<dbReference type="AlphaFoldDB" id="A0A1X7AH42"/>
<evidence type="ECO:0000313" key="14">
    <source>
        <dbReference type="Proteomes" id="UP000196573"/>
    </source>
</evidence>
<evidence type="ECO:0000256" key="2">
    <source>
        <dbReference type="ARBA" id="ARBA00004377"/>
    </source>
</evidence>
<organism evidence="13 14">
    <name type="scientific">Parendozoicomonas haliclonae</name>
    <dbReference type="NCBI Taxonomy" id="1960125"/>
    <lineage>
        <taxon>Bacteria</taxon>
        <taxon>Pseudomonadati</taxon>
        <taxon>Pseudomonadota</taxon>
        <taxon>Gammaproteobacteria</taxon>
        <taxon>Oceanospirillales</taxon>
        <taxon>Endozoicomonadaceae</taxon>
        <taxon>Parendozoicomonas</taxon>
    </lineage>
</organism>
<evidence type="ECO:0000256" key="7">
    <source>
        <dbReference type="ARBA" id="ARBA00022519"/>
    </source>
</evidence>
<protein>
    <recommendedName>
        <fullName evidence="4 12">Heme exporter protein D</fullName>
    </recommendedName>
</protein>
<name>A0A1X7AH42_9GAMM</name>
<comment type="similarity">
    <text evidence="3 12">Belongs to the CcmD/CycX/HelD family.</text>
</comment>
<accession>A0A1X7AH42</accession>
<evidence type="ECO:0000256" key="1">
    <source>
        <dbReference type="ARBA" id="ARBA00002442"/>
    </source>
</evidence>
<keyword evidence="7 12" id="KW-0997">Cell inner membrane</keyword>
<gene>
    <name evidence="13" type="ORF">EHSB41UT_01357</name>
</gene>
<sequence>MYFEDLNALISMDGHGPYVWACYGLGMIVLAWNLLTPLRQNRAVAADIQRRARRERVQQSKQ</sequence>
<keyword evidence="6 12" id="KW-1003">Cell membrane</keyword>
<evidence type="ECO:0000256" key="11">
    <source>
        <dbReference type="ARBA" id="ARBA00023136"/>
    </source>
</evidence>
<dbReference type="GO" id="GO:0005886">
    <property type="term" value="C:plasma membrane"/>
    <property type="evidence" value="ECO:0007669"/>
    <property type="project" value="UniProtKB-SubCell"/>
</dbReference>
<dbReference type="OrthoDB" id="9815607at2"/>
<dbReference type="InterPro" id="IPR007078">
    <property type="entry name" value="Haem_export_protD_CcmD"/>
</dbReference>
<evidence type="ECO:0000256" key="8">
    <source>
        <dbReference type="ARBA" id="ARBA00022692"/>
    </source>
</evidence>
<evidence type="ECO:0000256" key="6">
    <source>
        <dbReference type="ARBA" id="ARBA00022475"/>
    </source>
</evidence>
<dbReference type="InterPro" id="IPR052075">
    <property type="entry name" value="Heme_exporter_D"/>
</dbReference>
<keyword evidence="11 12" id="KW-0472">Membrane</keyword>
<evidence type="ECO:0000256" key="3">
    <source>
        <dbReference type="ARBA" id="ARBA00008741"/>
    </source>
</evidence>
<evidence type="ECO:0000256" key="9">
    <source>
        <dbReference type="ARBA" id="ARBA00022748"/>
    </source>
</evidence>
<feature type="transmembrane region" description="Helical" evidence="12">
    <location>
        <begin position="18"/>
        <end position="35"/>
    </location>
</feature>
<dbReference type="RefSeq" id="WP_087108217.1">
    <property type="nucleotide sequence ID" value="NZ_CBCSCN010000009.1"/>
</dbReference>
<keyword evidence="8 12" id="KW-0812">Transmembrane</keyword>
<reference evidence="13 14" key="1">
    <citation type="submission" date="2017-03" db="EMBL/GenBank/DDBJ databases">
        <authorList>
            <person name="Afonso C.L."/>
            <person name="Miller P.J."/>
            <person name="Scott M.A."/>
            <person name="Spackman E."/>
            <person name="Goraichik I."/>
            <person name="Dimitrov K.M."/>
            <person name="Suarez D.L."/>
            <person name="Swayne D.E."/>
        </authorList>
    </citation>
    <scope>NUCLEOTIDE SEQUENCE [LARGE SCALE GENOMIC DNA]</scope>
    <source>
        <strain evidence="13">SB41UT1</strain>
    </source>
</reference>